<gene>
    <name evidence="1" type="ORF">BZA70DRAFT_265483</name>
</gene>
<sequence length="230" mass="25053">MGNYYGKKLSVLYQRRIGGNLPSEGTTDWVDISRSTEDVCASSFCVVDEILVHKPARVRLKAAAAAGVRILHRRRDGLNRSSEAVVVDDRVGCGDGDEHGLDYSSGRDHDDGGWAAHDDGTASSASSAGHLRGFEVRKDLLYEGDESAVSRIITNDEKPTNEAEWADGGCKSRLPSLLAHAVPHAGNAHVQRWLWRLIMIAAIADKDCVGLPPTVIDTAIDYGYDYDYIL</sequence>
<comment type="caution">
    <text evidence="1">The sequence shown here is derived from an EMBL/GenBank/DDBJ whole genome shotgun (WGS) entry which is preliminary data.</text>
</comment>
<evidence type="ECO:0000313" key="2">
    <source>
        <dbReference type="Proteomes" id="UP001498771"/>
    </source>
</evidence>
<keyword evidence="2" id="KW-1185">Reference proteome</keyword>
<dbReference type="EMBL" id="JBBJBU010000001">
    <property type="protein sequence ID" value="KAK7208179.1"/>
    <property type="molecule type" value="Genomic_DNA"/>
</dbReference>
<dbReference type="GeneID" id="90036478"/>
<organism evidence="1 2">
    <name type="scientific">Myxozyma melibiosi</name>
    <dbReference type="NCBI Taxonomy" id="54550"/>
    <lineage>
        <taxon>Eukaryota</taxon>
        <taxon>Fungi</taxon>
        <taxon>Dikarya</taxon>
        <taxon>Ascomycota</taxon>
        <taxon>Saccharomycotina</taxon>
        <taxon>Lipomycetes</taxon>
        <taxon>Lipomycetales</taxon>
        <taxon>Lipomycetaceae</taxon>
        <taxon>Myxozyma</taxon>
    </lineage>
</organism>
<dbReference type="Proteomes" id="UP001498771">
    <property type="component" value="Unassembled WGS sequence"/>
</dbReference>
<protein>
    <submittedName>
        <fullName evidence="1">Uncharacterized protein</fullName>
    </submittedName>
</protein>
<reference evidence="1 2" key="1">
    <citation type="submission" date="2024-03" db="EMBL/GenBank/DDBJ databases">
        <title>Genome-scale model development and genomic sequencing of the oleaginous clade Lipomyces.</title>
        <authorList>
            <consortium name="Lawrence Berkeley National Laboratory"/>
            <person name="Czajka J.J."/>
            <person name="Han Y."/>
            <person name="Kim J."/>
            <person name="Mondo S.J."/>
            <person name="Hofstad B.A."/>
            <person name="Robles A."/>
            <person name="Haridas S."/>
            <person name="Riley R."/>
            <person name="LaButti K."/>
            <person name="Pangilinan J."/>
            <person name="Andreopoulos W."/>
            <person name="Lipzen A."/>
            <person name="Yan J."/>
            <person name="Wang M."/>
            <person name="Ng V."/>
            <person name="Grigoriev I.V."/>
            <person name="Spatafora J.W."/>
            <person name="Magnuson J.K."/>
            <person name="Baker S.E."/>
            <person name="Pomraning K.R."/>
        </authorList>
    </citation>
    <scope>NUCLEOTIDE SEQUENCE [LARGE SCALE GENOMIC DNA]</scope>
    <source>
        <strain evidence="1 2">Phaff 52-87</strain>
    </source>
</reference>
<evidence type="ECO:0000313" key="1">
    <source>
        <dbReference type="EMBL" id="KAK7208179.1"/>
    </source>
</evidence>
<name>A0ABR1FEA0_9ASCO</name>
<dbReference type="RefSeq" id="XP_064771212.1">
    <property type="nucleotide sequence ID" value="XM_064910966.1"/>
</dbReference>
<accession>A0ABR1FEA0</accession>
<proteinExistence type="predicted"/>